<proteinExistence type="evidence at transcript level"/>
<name>B5G0M9_TAEGU</name>
<protein>
    <submittedName>
        <fullName evidence="1">Putative peroxiredoxin 1 variant 2</fullName>
    </submittedName>
</protein>
<sequence>MDSSKTSSSLTTEENMLCSSSTLWTSLLSVQLKSLPTVTELMNSRKSTVK</sequence>
<reference evidence="1" key="1">
    <citation type="journal article" date="2006" name="Proc. Natl. Acad. Sci. U.S.A.">
        <title>A molecular neuroethological approach for identifying and characterizing a cascade of behaviorally regulated genes.</title>
        <authorList>
            <person name="Wada K."/>
            <person name="Howard J.T."/>
            <person name="McConnell P."/>
            <person name="Whitney O."/>
            <person name="Lints T."/>
            <person name="Rivas M.V."/>
            <person name="Horita H."/>
            <person name="Patterson M.A."/>
            <person name="White S.A."/>
            <person name="Scharff C."/>
            <person name="Haesler S."/>
            <person name="Zhao S."/>
            <person name="Sakaguchi H."/>
            <person name="Hagiwara M."/>
            <person name="Shiraki T."/>
            <person name="Hirozane-Kishikawa T."/>
            <person name="Skene P."/>
            <person name="Hayashizaki Y."/>
            <person name="Carninci P."/>
            <person name="Jarvis E.D."/>
        </authorList>
    </citation>
    <scope>NUCLEOTIDE SEQUENCE</scope>
    <source>
        <tissue evidence="1">Whole brain</tissue>
    </source>
</reference>
<dbReference type="EMBL" id="DQ215101">
    <property type="protein sequence ID" value="ACH44840.1"/>
    <property type="molecule type" value="mRNA"/>
</dbReference>
<organism evidence="1">
    <name type="scientific">Taeniopygia guttata</name>
    <name type="common">Zebra finch</name>
    <name type="synonym">Poephila guttata</name>
    <dbReference type="NCBI Taxonomy" id="59729"/>
    <lineage>
        <taxon>Eukaryota</taxon>
        <taxon>Metazoa</taxon>
        <taxon>Chordata</taxon>
        <taxon>Craniata</taxon>
        <taxon>Vertebrata</taxon>
        <taxon>Euteleostomi</taxon>
        <taxon>Archelosauria</taxon>
        <taxon>Archosauria</taxon>
        <taxon>Dinosauria</taxon>
        <taxon>Saurischia</taxon>
        <taxon>Theropoda</taxon>
        <taxon>Coelurosauria</taxon>
        <taxon>Aves</taxon>
        <taxon>Neognathae</taxon>
        <taxon>Neoaves</taxon>
        <taxon>Telluraves</taxon>
        <taxon>Australaves</taxon>
        <taxon>Passeriformes</taxon>
        <taxon>Passeroidea</taxon>
        <taxon>Estrildidae</taxon>
        <taxon>Estrildinae</taxon>
        <taxon>Taeniopygia</taxon>
    </lineage>
</organism>
<accession>B5G0M9</accession>
<dbReference type="AlphaFoldDB" id="B5G0M9"/>
<evidence type="ECO:0000313" key="1">
    <source>
        <dbReference type="EMBL" id="ACH44840.1"/>
    </source>
</evidence>